<evidence type="ECO:0000313" key="1">
    <source>
        <dbReference type="EMBL" id="ABB31331.1"/>
    </source>
</evidence>
<dbReference type="STRING" id="269799.Gmet_1091"/>
<sequence>MNAMKTVILSHRVLAAALVVILLLLSTSGFGLALSLHLKDQTPSKHANCGCITADSDGGESGGPASEAFHGDFNPSCIAPLVMPAYAPPVENLHPFEPFRAPPQVFYDLFVPPQNHC</sequence>
<dbReference type="EMBL" id="CP000148">
    <property type="protein sequence ID" value="ABB31331.1"/>
    <property type="molecule type" value="Genomic_DNA"/>
</dbReference>
<evidence type="ECO:0000313" key="2">
    <source>
        <dbReference type="Proteomes" id="UP000007073"/>
    </source>
</evidence>
<gene>
    <name evidence="1" type="ordered locus">Gmet_1091</name>
</gene>
<proteinExistence type="predicted"/>
<accession>Q39WP3</accession>
<dbReference type="Proteomes" id="UP000007073">
    <property type="component" value="Chromosome"/>
</dbReference>
<name>Q39WP3_GEOMG</name>
<reference evidence="1 2" key="1">
    <citation type="submission" date="2005-10" db="EMBL/GenBank/DDBJ databases">
        <title>Complete sequence of Geobacter metallireducens GS-15.</title>
        <authorList>
            <consortium name="US DOE Joint Genome Institute"/>
            <person name="Copeland A."/>
            <person name="Lucas S."/>
            <person name="Lapidus A."/>
            <person name="Barry K."/>
            <person name="Detter J.C."/>
            <person name="Glavina T."/>
            <person name="Hammon N."/>
            <person name="Israni S."/>
            <person name="Pitluck S."/>
            <person name="Di Bartolo G."/>
            <person name="Chain P."/>
            <person name="Schmutz J."/>
            <person name="Larimer F."/>
            <person name="Land M."/>
            <person name="Kyrpides N."/>
            <person name="Ivanova N."/>
            <person name="Richardson P."/>
        </authorList>
    </citation>
    <scope>NUCLEOTIDE SEQUENCE [LARGE SCALE GENOMIC DNA]</scope>
    <source>
        <strain evidence="2">ATCC 53774 / DSM 7210 / GS-15</strain>
    </source>
</reference>
<dbReference type="AlphaFoldDB" id="Q39WP3"/>
<dbReference type="HOGENOM" id="CLU_2081437_0_0_7"/>
<reference evidence="1 2" key="2">
    <citation type="journal article" date="2009" name="BMC Microbiol.">
        <title>The genome sequence of Geobacter metallireducens: features of metabolism, physiology and regulation common and dissimilar to Geobacter sulfurreducens.</title>
        <authorList>
            <person name="Aklujkar M."/>
            <person name="Krushkal J."/>
            <person name="DiBartolo G."/>
            <person name="Lapidus A."/>
            <person name="Land M.L."/>
            <person name="Lovley D.R."/>
        </authorList>
    </citation>
    <scope>NUCLEOTIDE SEQUENCE [LARGE SCALE GENOMIC DNA]</scope>
    <source>
        <strain evidence="2">ATCC 53774 / DSM 7210 / GS-15</strain>
    </source>
</reference>
<keyword evidence="2" id="KW-1185">Reference proteome</keyword>
<organism evidence="1 2">
    <name type="scientific">Geobacter metallireducens (strain ATCC 53774 / DSM 7210 / GS-15)</name>
    <dbReference type="NCBI Taxonomy" id="269799"/>
    <lineage>
        <taxon>Bacteria</taxon>
        <taxon>Pseudomonadati</taxon>
        <taxon>Thermodesulfobacteriota</taxon>
        <taxon>Desulfuromonadia</taxon>
        <taxon>Geobacterales</taxon>
        <taxon>Geobacteraceae</taxon>
        <taxon>Geobacter</taxon>
    </lineage>
</organism>
<protein>
    <submittedName>
        <fullName evidence="1">Uncharacterized protein</fullName>
    </submittedName>
</protein>
<dbReference type="KEGG" id="gme:Gmet_1091"/>